<feature type="region of interest" description="Disordered" evidence="1">
    <location>
        <begin position="66"/>
        <end position="93"/>
    </location>
</feature>
<gene>
    <name evidence="2" type="ORF">MEDL_51447</name>
</gene>
<dbReference type="OrthoDB" id="6195450at2759"/>
<organism evidence="2 3">
    <name type="scientific">Mytilus edulis</name>
    <name type="common">Blue mussel</name>
    <dbReference type="NCBI Taxonomy" id="6550"/>
    <lineage>
        <taxon>Eukaryota</taxon>
        <taxon>Metazoa</taxon>
        <taxon>Spiralia</taxon>
        <taxon>Lophotrochozoa</taxon>
        <taxon>Mollusca</taxon>
        <taxon>Bivalvia</taxon>
        <taxon>Autobranchia</taxon>
        <taxon>Pteriomorphia</taxon>
        <taxon>Mytilida</taxon>
        <taxon>Mytiloidea</taxon>
        <taxon>Mytilidae</taxon>
        <taxon>Mytilinae</taxon>
        <taxon>Mytilus</taxon>
    </lineage>
</organism>
<evidence type="ECO:0000313" key="3">
    <source>
        <dbReference type="Proteomes" id="UP000683360"/>
    </source>
</evidence>
<protein>
    <submittedName>
        <fullName evidence="2">Uncharacterized protein</fullName>
    </submittedName>
</protein>
<dbReference type="Proteomes" id="UP000683360">
    <property type="component" value="Unassembled WGS sequence"/>
</dbReference>
<reference evidence="2" key="1">
    <citation type="submission" date="2021-03" db="EMBL/GenBank/DDBJ databases">
        <authorList>
            <person name="Bekaert M."/>
        </authorList>
    </citation>
    <scope>NUCLEOTIDE SEQUENCE</scope>
</reference>
<accession>A0A8S3TZN1</accession>
<name>A0A8S3TZN1_MYTED</name>
<feature type="region of interest" description="Disordered" evidence="1">
    <location>
        <begin position="115"/>
        <end position="147"/>
    </location>
</feature>
<dbReference type="EMBL" id="CAJPWZ010002501">
    <property type="protein sequence ID" value="CAG2239081.1"/>
    <property type="molecule type" value="Genomic_DNA"/>
</dbReference>
<dbReference type="AlphaFoldDB" id="A0A8S3TZN1"/>
<evidence type="ECO:0000313" key="2">
    <source>
        <dbReference type="EMBL" id="CAG2239081.1"/>
    </source>
</evidence>
<feature type="compositionally biased region" description="Polar residues" evidence="1">
    <location>
        <begin position="78"/>
        <end position="93"/>
    </location>
</feature>
<keyword evidence="3" id="KW-1185">Reference proteome</keyword>
<feature type="region of interest" description="Disordered" evidence="1">
    <location>
        <begin position="1"/>
        <end position="32"/>
    </location>
</feature>
<proteinExistence type="predicted"/>
<comment type="caution">
    <text evidence="2">The sequence shown here is derived from an EMBL/GenBank/DDBJ whole genome shotgun (WGS) entry which is preliminary data.</text>
</comment>
<sequence>MYSVYPTPRQPSRSRNSKEDRPETPIVGISVHGPSHELQDKLVEFITIYQPINSVRKVSRRYKTREAAGDKVGPSEEVPSTFQSQENTPQQRPIATYQRVNQIQQDSGISCNSFYLTSRPSSPSPEIQPAPRHWPMNPPPGSVWQSQDCGYMEQANRQYNQEQFQTLQPATNTSAS</sequence>
<evidence type="ECO:0000256" key="1">
    <source>
        <dbReference type="SAM" id="MobiDB-lite"/>
    </source>
</evidence>